<dbReference type="AlphaFoldDB" id="A0A5R9J9V6"/>
<feature type="transmembrane region" description="Helical" evidence="1">
    <location>
        <begin position="533"/>
        <end position="554"/>
    </location>
</feature>
<keyword evidence="1" id="KW-1133">Transmembrane helix</keyword>
<keyword evidence="1" id="KW-0472">Membrane</keyword>
<dbReference type="Proteomes" id="UP000305654">
    <property type="component" value="Unassembled WGS sequence"/>
</dbReference>
<feature type="transmembrane region" description="Helical" evidence="1">
    <location>
        <begin position="485"/>
        <end position="504"/>
    </location>
</feature>
<evidence type="ECO:0000256" key="1">
    <source>
        <dbReference type="SAM" id="Phobius"/>
    </source>
</evidence>
<dbReference type="EMBL" id="VCDI01000002">
    <property type="protein sequence ID" value="TLU73583.1"/>
    <property type="molecule type" value="Genomic_DNA"/>
</dbReference>
<accession>A0A5R9J9V6</accession>
<feature type="transmembrane region" description="Helical" evidence="1">
    <location>
        <begin position="566"/>
        <end position="591"/>
    </location>
</feature>
<feature type="domain" description="Beta-lactamase-related" evidence="2">
    <location>
        <begin position="29"/>
        <end position="349"/>
    </location>
</feature>
<protein>
    <submittedName>
        <fullName evidence="3">Serine hydrolase</fullName>
    </submittedName>
</protein>
<gene>
    <name evidence="3" type="ORF">FE263_06260</name>
</gene>
<evidence type="ECO:0000259" key="2">
    <source>
        <dbReference type="Pfam" id="PF00144"/>
    </source>
</evidence>
<dbReference type="Gene3D" id="3.40.710.10">
    <property type="entry name" value="DD-peptidase/beta-lactamase superfamily"/>
    <property type="match status" value="1"/>
</dbReference>
<dbReference type="SUPFAM" id="SSF56601">
    <property type="entry name" value="beta-lactamase/transpeptidase-like"/>
    <property type="match status" value="1"/>
</dbReference>
<dbReference type="PANTHER" id="PTHR46825">
    <property type="entry name" value="D-ALANYL-D-ALANINE-CARBOXYPEPTIDASE/ENDOPEPTIDASE AMPH"/>
    <property type="match status" value="1"/>
</dbReference>
<proteinExistence type="predicted"/>
<dbReference type="InterPro" id="IPR050491">
    <property type="entry name" value="AmpC-like"/>
</dbReference>
<dbReference type="InterPro" id="IPR012338">
    <property type="entry name" value="Beta-lactam/transpept-like"/>
</dbReference>
<reference evidence="3 4" key="1">
    <citation type="submission" date="2019-05" db="EMBL/GenBank/DDBJ databases">
        <authorList>
            <person name="Pankratov T."/>
            <person name="Grouzdev D."/>
        </authorList>
    </citation>
    <scope>NUCLEOTIDE SEQUENCE [LARGE SCALE GENOMIC DNA]</scope>
    <source>
        <strain evidence="3 4">KEBCLARHB70R</strain>
    </source>
</reference>
<keyword evidence="3" id="KW-0378">Hydrolase</keyword>
<sequence>MATPAMPAAALTKTDLDAWLDGYLPYALHSGDIAGAVVSVVKDGQVLTLRGYGYADVRKRIPADPEKTLFRPGSVSKLVTWTAVMQLVEQHKLDLDRDVNDYLDFTIPPWHGQPVTLRQIMTHSAGFEDAVKNLLSFDTRHVTPIDAYLKAWIPARIFPPGSTPGYSNWATTLAGYIVQRVSHLPFDDYVEQRIFSPLGMHSSTFRQPLPDRLRGQMAVGYGLASQPGHGFEVVVPAPAGALSSTAADMARFMIAHLQGGTLDGARILAPQTASTMHTSPLDHIDKLSLLPPLNRMELGFFETNANGHEVIGHLGDTDYFHTSLHLFINDGVGLYVSFNSVGRDGAVQTLRTALFHDFADRYFPAPARPAAEVPKEVAARHAAMMAGHWTASRRSEGNFLAIVGLLGQAGVSTDAAGHLVVSDILQPGGAPRHWEEVTPFVWQDIDGYDRLAAKVENGRVVRWSWDLMSPFEVMLPVPASRNAGWILPALAAALVVLLLSFLAWPAGWLIRRYHGVASGLAGSRLHVARATKLTSLLAVAVPVGWGLLILKMLSDDTAFSSASDPALWALQIGGMVFLVGAVLLSACNAVLTWQDRSGWLARAWSLLLVPSALLLLYVAYSFGLLAMTVRY</sequence>
<comment type="caution">
    <text evidence="3">The sequence shown here is derived from an EMBL/GenBank/DDBJ whole genome shotgun (WGS) entry which is preliminary data.</text>
</comment>
<dbReference type="GO" id="GO:0016787">
    <property type="term" value="F:hydrolase activity"/>
    <property type="evidence" value="ECO:0007669"/>
    <property type="project" value="UniProtKB-KW"/>
</dbReference>
<keyword evidence="1" id="KW-0812">Transmembrane</keyword>
<name>A0A5R9J9V6_9PROT</name>
<evidence type="ECO:0000313" key="3">
    <source>
        <dbReference type="EMBL" id="TLU73583.1"/>
    </source>
</evidence>
<dbReference type="Pfam" id="PF00144">
    <property type="entry name" value="Beta-lactamase"/>
    <property type="match status" value="1"/>
</dbReference>
<dbReference type="OrthoDB" id="119951at2"/>
<organism evidence="3 4">
    <name type="scientific">Lichenicoccus roseus</name>
    <dbReference type="NCBI Taxonomy" id="2683649"/>
    <lineage>
        <taxon>Bacteria</taxon>
        <taxon>Pseudomonadati</taxon>
        <taxon>Pseudomonadota</taxon>
        <taxon>Alphaproteobacteria</taxon>
        <taxon>Acetobacterales</taxon>
        <taxon>Acetobacteraceae</taxon>
        <taxon>Lichenicoccus</taxon>
    </lineage>
</organism>
<dbReference type="InterPro" id="IPR001466">
    <property type="entry name" value="Beta-lactam-related"/>
</dbReference>
<keyword evidence="4" id="KW-1185">Reference proteome</keyword>
<evidence type="ECO:0000313" key="4">
    <source>
        <dbReference type="Proteomes" id="UP000305654"/>
    </source>
</evidence>
<feature type="transmembrane region" description="Helical" evidence="1">
    <location>
        <begin position="603"/>
        <end position="627"/>
    </location>
</feature>
<dbReference type="PANTHER" id="PTHR46825:SF9">
    <property type="entry name" value="BETA-LACTAMASE-RELATED DOMAIN-CONTAINING PROTEIN"/>
    <property type="match status" value="1"/>
</dbReference>